<feature type="compositionally biased region" description="Low complexity" evidence="1">
    <location>
        <begin position="114"/>
        <end position="128"/>
    </location>
</feature>
<name>A0AB38FL60_RHOWR</name>
<accession>A0AB38FL60</accession>
<reference evidence="2 3" key="1">
    <citation type="submission" date="2018-06" db="EMBL/GenBank/DDBJ databases">
        <authorList>
            <consortium name="Pathogen Informatics"/>
            <person name="Doyle S."/>
        </authorList>
    </citation>
    <scope>NUCLEOTIDE SEQUENCE [LARGE SCALE GENOMIC DNA]</scope>
    <source>
        <strain evidence="2 3">NCTC13229</strain>
    </source>
</reference>
<dbReference type="RefSeq" id="WP_146777803.1">
    <property type="nucleotide sequence ID" value="NZ_QTTP01000001.1"/>
</dbReference>
<evidence type="ECO:0000313" key="3">
    <source>
        <dbReference type="Proteomes" id="UP000251211"/>
    </source>
</evidence>
<dbReference type="Proteomes" id="UP000251211">
    <property type="component" value="Unassembled WGS sequence"/>
</dbReference>
<gene>
    <name evidence="2" type="ORF">NCTC13229_05593</name>
</gene>
<dbReference type="Pfam" id="PF13730">
    <property type="entry name" value="HTH_36"/>
    <property type="match status" value="1"/>
</dbReference>
<dbReference type="InterPro" id="IPR036388">
    <property type="entry name" value="WH-like_DNA-bd_sf"/>
</dbReference>
<feature type="region of interest" description="Disordered" evidence="1">
    <location>
        <begin position="260"/>
        <end position="280"/>
    </location>
</feature>
<proteinExistence type="predicted"/>
<evidence type="ECO:0000256" key="1">
    <source>
        <dbReference type="SAM" id="MobiDB-lite"/>
    </source>
</evidence>
<feature type="region of interest" description="Disordered" evidence="1">
    <location>
        <begin position="95"/>
        <end position="166"/>
    </location>
</feature>
<sequence>MTESMRFDWRRRIVRDRRLTHAQLRVLLELESYANADGTRAHPGAKLMSSNLGISERTVRLALSRGEELGLIVKTEGGRRGRARNHADVFALVEPQSSGIHEELPEPQGSTSRAATTGSFDTTTGSFDPDYRNPEVLTTRSFTPDPLTPDPSSSHLSNARESSAAITEERAEIEIDSDVDDADFAELLGGVPREPARPQDTPTVFGAEVDPALNPLAWIDQELPGGFMTGERSRARDLLASGSDYGSVRYAILNDRNARRPRGLRRARPYIDPPHAQEGA</sequence>
<organism evidence="2 3">
    <name type="scientific">Rhodococcus wratislaviensis</name>
    <name type="common">Tsukamurella wratislaviensis</name>
    <dbReference type="NCBI Taxonomy" id="44752"/>
    <lineage>
        <taxon>Bacteria</taxon>
        <taxon>Bacillati</taxon>
        <taxon>Actinomycetota</taxon>
        <taxon>Actinomycetes</taxon>
        <taxon>Mycobacteriales</taxon>
        <taxon>Nocardiaceae</taxon>
        <taxon>Rhodococcus</taxon>
    </lineage>
</organism>
<comment type="caution">
    <text evidence="2">The sequence shown here is derived from an EMBL/GenBank/DDBJ whole genome shotgun (WGS) entry which is preliminary data.</text>
</comment>
<feature type="compositionally biased region" description="Low complexity" evidence="1">
    <location>
        <begin position="150"/>
        <end position="166"/>
    </location>
</feature>
<dbReference type="Gene3D" id="1.10.10.10">
    <property type="entry name" value="Winged helix-like DNA-binding domain superfamily/Winged helix DNA-binding domain"/>
    <property type="match status" value="1"/>
</dbReference>
<dbReference type="EMBL" id="UAUI01000024">
    <property type="protein sequence ID" value="SPZ42078.1"/>
    <property type="molecule type" value="Genomic_DNA"/>
</dbReference>
<protein>
    <recommendedName>
        <fullName evidence="4">Helix-turn-helix protein</fullName>
    </recommendedName>
</protein>
<dbReference type="AlphaFoldDB" id="A0AB38FL60"/>
<evidence type="ECO:0008006" key="4">
    <source>
        <dbReference type="Google" id="ProtNLM"/>
    </source>
</evidence>
<evidence type="ECO:0000313" key="2">
    <source>
        <dbReference type="EMBL" id="SPZ42078.1"/>
    </source>
</evidence>